<dbReference type="AlphaFoldDB" id="A0A8H5M9A7"/>
<dbReference type="EMBL" id="JAACJN010000039">
    <property type="protein sequence ID" value="KAF5385613.1"/>
    <property type="molecule type" value="Genomic_DNA"/>
</dbReference>
<protein>
    <submittedName>
        <fullName evidence="1">Uncharacterized protein</fullName>
    </submittedName>
</protein>
<dbReference type="Proteomes" id="UP000518752">
    <property type="component" value="Unassembled WGS sequence"/>
</dbReference>
<gene>
    <name evidence="1" type="ORF">D9757_006806</name>
</gene>
<keyword evidence="2" id="KW-1185">Reference proteome</keyword>
<name>A0A8H5M9A7_9AGAR</name>
<dbReference type="InterPro" id="IPR041078">
    <property type="entry name" value="Plavaka"/>
</dbReference>
<proteinExistence type="predicted"/>
<comment type="caution">
    <text evidence="1">The sequence shown here is derived from an EMBL/GenBank/DDBJ whole genome shotgun (WGS) entry which is preliminary data.</text>
</comment>
<dbReference type="OrthoDB" id="3239511at2759"/>
<sequence length="710" mass="82272">MGRNNTSPKQKCSICGKLFAPNGFKRHQKSCQNRVNEEESAARYHARLNHSNYIETAHEPQRVLEALEAIDQSTYFVTQTRAGNKDLYPEYPDFHEDEQSLAEYDHTPDECELQPDDIKIEYHPASGKPARIMRFQEYGEQRTHDSSSEDVPDPTPWKPWRSRVDFEVAALALESFMSEDQTNRLIDILNRVACGRDNFTLVDHKETQKLWDLAAEQTVKFQQTEISVKYRDEEPEIYELYYRPVWDWIQELVRHKVLVSKMEWHAQRMYRYDSSTKKWKRFIEEAWSASSWWKIQDKLPTGAVPLCLVFYADKSKLSSFGTAKGYPVIVRCANLSMGIRNGSGQGGGRVVGWLPIVTEDAHRSGKTDFANFKTIVWHESVRKIFESIVPHSKTGYTMLCGDQISRTLNPCILIGSADYEEQCVICLTRGIQSLCPCVKCECPKDELSNFEKDYARRTAQGTVEIVNKALQLAQTSKGESQALLKEHSLRPWINSFFWISNSDPYEAVSFDDLHFLDSGVWDDHLLEVHRWHLKKSGRTAAVTVDNRQMFPRWSKLHHFGDGISKITFNDGSKNHDISKIYLFAAHDVITKQEDKAGYSLLKVTQHYMNMIMYAGLEVQTSDTIAEGRTLMKVFANALQKYRSIPTELEKNWDFVKLHYLQHCWDDIESKGVLRGMSTKPNEKFHGPLRKIYLRQTNFKDTVMRIFRVHQ</sequence>
<organism evidence="1 2">
    <name type="scientific">Collybiopsis confluens</name>
    <dbReference type="NCBI Taxonomy" id="2823264"/>
    <lineage>
        <taxon>Eukaryota</taxon>
        <taxon>Fungi</taxon>
        <taxon>Dikarya</taxon>
        <taxon>Basidiomycota</taxon>
        <taxon>Agaricomycotina</taxon>
        <taxon>Agaricomycetes</taxon>
        <taxon>Agaricomycetidae</taxon>
        <taxon>Agaricales</taxon>
        <taxon>Marasmiineae</taxon>
        <taxon>Omphalotaceae</taxon>
        <taxon>Collybiopsis</taxon>
    </lineage>
</organism>
<reference evidence="1 2" key="1">
    <citation type="journal article" date="2020" name="ISME J.">
        <title>Uncovering the hidden diversity of litter-decomposition mechanisms in mushroom-forming fungi.</title>
        <authorList>
            <person name="Floudas D."/>
            <person name="Bentzer J."/>
            <person name="Ahren D."/>
            <person name="Johansson T."/>
            <person name="Persson P."/>
            <person name="Tunlid A."/>
        </authorList>
    </citation>
    <scope>NUCLEOTIDE SEQUENCE [LARGE SCALE GENOMIC DNA]</scope>
    <source>
        <strain evidence="1 2">CBS 406.79</strain>
    </source>
</reference>
<dbReference type="Pfam" id="PF18759">
    <property type="entry name" value="Plavaka"/>
    <property type="match status" value="1"/>
</dbReference>
<evidence type="ECO:0000313" key="1">
    <source>
        <dbReference type="EMBL" id="KAF5385613.1"/>
    </source>
</evidence>
<evidence type="ECO:0000313" key="2">
    <source>
        <dbReference type="Proteomes" id="UP000518752"/>
    </source>
</evidence>
<accession>A0A8H5M9A7</accession>